<comment type="caution">
    <text evidence="2">The sequence shown here is derived from an EMBL/GenBank/DDBJ whole genome shotgun (WGS) entry which is preliminary data.</text>
</comment>
<name>A0A2J7RJD6_9NEOP</name>
<feature type="region of interest" description="Disordered" evidence="1">
    <location>
        <begin position="155"/>
        <end position="177"/>
    </location>
</feature>
<protein>
    <submittedName>
        <fullName evidence="2">Uncharacterized protein</fullName>
    </submittedName>
</protein>
<gene>
    <name evidence="2" type="ORF">B7P43_G08853</name>
</gene>
<feature type="compositionally biased region" description="Basic residues" evidence="1">
    <location>
        <begin position="1"/>
        <end position="10"/>
    </location>
</feature>
<organism evidence="2 3">
    <name type="scientific">Cryptotermes secundus</name>
    <dbReference type="NCBI Taxonomy" id="105785"/>
    <lineage>
        <taxon>Eukaryota</taxon>
        <taxon>Metazoa</taxon>
        <taxon>Ecdysozoa</taxon>
        <taxon>Arthropoda</taxon>
        <taxon>Hexapoda</taxon>
        <taxon>Insecta</taxon>
        <taxon>Pterygota</taxon>
        <taxon>Neoptera</taxon>
        <taxon>Polyneoptera</taxon>
        <taxon>Dictyoptera</taxon>
        <taxon>Blattodea</taxon>
        <taxon>Blattoidea</taxon>
        <taxon>Termitoidae</taxon>
        <taxon>Kalotermitidae</taxon>
        <taxon>Cryptotermitinae</taxon>
        <taxon>Cryptotermes</taxon>
    </lineage>
</organism>
<evidence type="ECO:0000313" key="2">
    <source>
        <dbReference type="EMBL" id="PNF40950.1"/>
    </source>
</evidence>
<evidence type="ECO:0000313" key="3">
    <source>
        <dbReference type="Proteomes" id="UP000235965"/>
    </source>
</evidence>
<dbReference type="OrthoDB" id="247006at2759"/>
<keyword evidence="3" id="KW-1185">Reference proteome</keyword>
<accession>A0A2J7RJD6</accession>
<feature type="non-terminal residue" evidence="2">
    <location>
        <position position="195"/>
    </location>
</feature>
<sequence length="195" mass="21141">MKLAGSKKKNSYTADQNKRNKLTAGKENSSQDPPTRGNAFGPELNITTLKNKHLPDTSQNNSQGQKEKSTSIMMVKNSKPVSKNDTGLKQSSLTVDPVINGKWATISQSEVALECGTESKLQNLAVAQPQPSRETSTLDSAAELKNKQALYHAKQATETAEKHVSVRKKSKSEDKNVVSAAEEKSSFVLSILSVL</sequence>
<dbReference type="EMBL" id="NEVH01002992">
    <property type="protein sequence ID" value="PNF40950.1"/>
    <property type="molecule type" value="Genomic_DNA"/>
</dbReference>
<evidence type="ECO:0000256" key="1">
    <source>
        <dbReference type="SAM" id="MobiDB-lite"/>
    </source>
</evidence>
<reference evidence="2 3" key="1">
    <citation type="submission" date="2017-12" db="EMBL/GenBank/DDBJ databases">
        <title>Hemimetabolous genomes reveal molecular basis of termite eusociality.</title>
        <authorList>
            <person name="Harrison M.C."/>
            <person name="Jongepier E."/>
            <person name="Robertson H.M."/>
            <person name="Arning N."/>
            <person name="Bitard-Feildel T."/>
            <person name="Chao H."/>
            <person name="Childers C.P."/>
            <person name="Dinh H."/>
            <person name="Doddapaneni H."/>
            <person name="Dugan S."/>
            <person name="Gowin J."/>
            <person name="Greiner C."/>
            <person name="Han Y."/>
            <person name="Hu H."/>
            <person name="Hughes D.S.T."/>
            <person name="Huylmans A.-K."/>
            <person name="Kemena C."/>
            <person name="Kremer L.P.M."/>
            <person name="Lee S.L."/>
            <person name="Lopez-Ezquerra A."/>
            <person name="Mallet L."/>
            <person name="Monroy-Kuhn J.M."/>
            <person name="Moser A."/>
            <person name="Murali S.C."/>
            <person name="Muzny D.M."/>
            <person name="Otani S."/>
            <person name="Piulachs M.-D."/>
            <person name="Poelchau M."/>
            <person name="Qu J."/>
            <person name="Schaub F."/>
            <person name="Wada-Katsumata A."/>
            <person name="Worley K.C."/>
            <person name="Xie Q."/>
            <person name="Ylla G."/>
            <person name="Poulsen M."/>
            <person name="Gibbs R.A."/>
            <person name="Schal C."/>
            <person name="Richards S."/>
            <person name="Belles X."/>
            <person name="Korb J."/>
            <person name="Bornberg-Bauer E."/>
        </authorList>
    </citation>
    <scope>NUCLEOTIDE SEQUENCE [LARGE SCALE GENOMIC DNA]</scope>
    <source>
        <tissue evidence="2">Whole body</tissue>
    </source>
</reference>
<dbReference type="Proteomes" id="UP000235965">
    <property type="component" value="Unassembled WGS sequence"/>
</dbReference>
<feature type="region of interest" description="Disordered" evidence="1">
    <location>
        <begin position="1"/>
        <end position="89"/>
    </location>
</feature>
<dbReference type="AlphaFoldDB" id="A0A2J7RJD6"/>
<proteinExistence type="predicted"/>
<feature type="compositionally biased region" description="Polar residues" evidence="1">
    <location>
        <begin position="79"/>
        <end position="89"/>
    </location>
</feature>